<keyword evidence="1" id="KW-0812">Transmembrane</keyword>
<evidence type="ECO:0000313" key="2">
    <source>
        <dbReference type="EMBL" id="ALH95475.1"/>
    </source>
</evidence>
<dbReference type="OrthoDB" id="6690507at2"/>
<dbReference type="AlphaFoldDB" id="A0A0N7GXR8"/>
<dbReference type="KEGG" id="aei:AOY20_08005"/>
<keyword evidence="1" id="KW-0472">Membrane</keyword>
<dbReference type="RefSeq" id="WP_054581367.1">
    <property type="nucleotide sequence ID" value="NZ_CP012808.1"/>
</dbReference>
<reference evidence="2 3" key="1">
    <citation type="journal article" date="2015" name="Int. J. Syst. Evol. Microbiol.">
        <title>Acinetobacter equi sp. nov. isolated from horse faeces.</title>
        <authorList>
            <person name="Poppel M.T."/>
            <person name="Skiebe E."/>
            <person name="Laue M."/>
            <person name="Bergmann H."/>
            <person name="Ebersberger I."/>
            <person name="Garn T."/>
            <person name="Fruth A."/>
            <person name="Baumgardt S."/>
            <person name="Busse H.J."/>
            <person name="Wilharm G."/>
        </authorList>
    </citation>
    <scope>NUCLEOTIDE SEQUENCE [LARGE SCALE GENOMIC DNA]</scope>
    <source>
        <strain evidence="2 3">114</strain>
    </source>
</reference>
<keyword evidence="1" id="KW-1133">Transmembrane helix</keyword>
<dbReference type="Proteomes" id="UP000064939">
    <property type="component" value="Chromosome"/>
</dbReference>
<dbReference type="EMBL" id="CP012808">
    <property type="protein sequence ID" value="ALH95475.1"/>
    <property type="molecule type" value="Genomic_DNA"/>
</dbReference>
<keyword evidence="3" id="KW-1185">Reference proteome</keyword>
<protein>
    <recommendedName>
        <fullName evidence="4">Transmembrane protein</fullName>
    </recommendedName>
</protein>
<evidence type="ECO:0000256" key="1">
    <source>
        <dbReference type="SAM" id="Phobius"/>
    </source>
</evidence>
<name>A0A0N7GXR8_9GAMM</name>
<accession>A0A0N7GXR8</accession>
<sequence>MLTQSDLIFNQELAAWVQAIGSVFAIFVAISIPLYLNYLQRKNMQQAMEIQKQKYFVILFPSLYRIRRYSFDFLNHIENHENNIENIMHTLDSLYLDLIPVFSKELHIFVHSQIYDEDLNQLAFEFFFCEEVLHQHLNQPMDQKKKYHQDLIVQHTQKAYALCEKIIKKNEKNYLDVEIDQSKI</sequence>
<feature type="transmembrane region" description="Helical" evidence="1">
    <location>
        <begin position="15"/>
        <end position="36"/>
    </location>
</feature>
<gene>
    <name evidence="2" type="ORF">AOY20_08005</name>
</gene>
<proteinExistence type="predicted"/>
<evidence type="ECO:0008006" key="4">
    <source>
        <dbReference type="Google" id="ProtNLM"/>
    </source>
</evidence>
<evidence type="ECO:0000313" key="3">
    <source>
        <dbReference type="Proteomes" id="UP000064939"/>
    </source>
</evidence>
<organism evidence="2 3">
    <name type="scientific">Acinetobacter equi</name>
    <dbReference type="NCBI Taxonomy" id="1324350"/>
    <lineage>
        <taxon>Bacteria</taxon>
        <taxon>Pseudomonadati</taxon>
        <taxon>Pseudomonadota</taxon>
        <taxon>Gammaproteobacteria</taxon>
        <taxon>Moraxellales</taxon>
        <taxon>Moraxellaceae</taxon>
        <taxon>Acinetobacter</taxon>
    </lineage>
</organism>